<reference evidence="3" key="1">
    <citation type="submission" date="2020-12" db="EMBL/GenBank/DDBJ databases">
        <authorList>
            <person name="Rodrigo-Torres L."/>
            <person name="Arahal R. D."/>
            <person name="Lucena T."/>
        </authorList>
    </citation>
    <scope>NUCLEOTIDE SEQUENCE</scope>
    <source>
        <strain evidence="3">CECT 9390</strain>
    </source>
</reference>
<feature type="chain" id="PRO_5040257698" evidence="2">
    <location>
        <begin position="24"/>
        <end position="509"/>
    </location>
</feature>
<proteinExistence type="predicted"/>
<keyword evidence="4" id="KW-1185">Reference proteome</keyword>
<dbReference type="RefSeq" id="WP_162088245.1">
    <property type="nucleotide sequence ID" value="NZ_CAJIMS010000001.1"/>
</dbReference>
<feature type="compositionally biased region" description="Gly residues" evidence="1">
    <location>
        <begin position="240"/>
        <end position="256"/>
    </location>
</feature>
<dbReference type="AlphaFoldDB" id="A0A9N8MI62"/>
<comment type="caution">
    <text evidence="3">The sequence shown here is derived from an EMBL/GenBank/DDBJ whole genome shotgun (WGS) entry which is preliminary data.</text>
</comment>
<gene>
    <name evidence="3" type="ORF">CHRY9390_01893</name>
</gene>
<dbReference type="EMBL" id="CAJIMS010000001">
    <property type="protein sequence ID" value="CAD7808814.1"/>
    <property type="molecule type" value="Genomic_DNA"/>
</dbReference>
<feature type="signal peptide" evidence="2">
    <location>
        <begin position="1"/>
        <end position="23"/>
    </location>
</feature>
<organism evidence="3 4">
    <name type="scientific">Chryseobacterium aquaeductus</name>
    <dbReference type="NCBI Taxonomy" id="2675056"/>
    <lineage>
        <taxon>Bacteria</taxon>
        <taxon>Pseudomonadati</taxon>
        <taxon>Bacteroidota</taxon>
        <taxon>Flavobacteriia</taxon>
        <taxon>Flavobacteriales</taxon>
        <taxon>Weeksellaceae</taxon>
        <taxon>Chryseobacterium group</taxon>
        <taxon>Chryseobacterium</taxon>
    </lineage>
</organism>
<protein>
    <submittedName>
        <fullName evidence="3">Uncharacterized protein</fullName>
    </submittedName>
</protein>
<sequence>MKKKLFLRLCLMTIAWLSLNSCRQDILQEKETYNNSGAFQLTSKRISLDEAKHKTKLLPELEKAEVGIEDFAKNNLQGKTVNYGNGVSIDTDDVIYIEKGSDFHSYTFHIKHENAPADAPVENLVLTVQEDGTYSELLLSYNFTPQEKQNLMIGIPVNAKGKVTITELAQGTYNNGGLMGKQVCVLVEKTMWNPCSSGAHDGTNANQCEFINNMQNGTPPTAYVVVVRQCTAQPVDYGLGESGENGGSGPQNGPGGLSNNPPEETTTAPNVPLPFRNLTPCLQLKVMHENTNITAKMTELKNNIGGTNEKGVLIRNIPGNETSDIILGNDNGDIIYPYYESSYAPFVNQTYGTAHNHLSSNPNHIGIFTPEDINQLYMNGFIETYPGNPYYITTPKKAIVFVITDKGYFALKITDLEKLRLFVNWYGNLTEKETKKYMKDNFQKESEYNIRPTATHDQQVTGFLRFMQDKDIGVELYEGNKDTFGDWKKLELVNNGNGSYSYNSIPCNL</sequence>
<evidence type="ECO:0000313" key="4">
    <source>
        <dbReference type="Proteomes" id="UP000662618"/>
    </source>
</evidence>
<keyword evidence="2" id="KW-0732">Signal</keyword>
<dbReference type="Proteomes" id="UP000662618">
    <property type="component" value="Unassembled WGS sequence"/>
</dbReference>
<accession>A0A9N8MI62</accession>
<name>A0A9N8MI62_9FLAO</name>
<feature type="region of interest" description="Disordered" evidence="1">
    <location>
        <begin position="237"/>
        <end position="273"/>
    </location>
</feature>
<evidence type="ECO:0000256" key="1">
    <source>
        <dbReference type="SAM" id="MobiDB-lite"/>
    </source>
</evidence>
<evidence type="ECO:0000313" key="3">
    <source>
        <dbReference type="EMBL" id="CAD7808814.1"/>
    </source>
</evidence>
<evidence type="ECO:0000256" key="2">
    <source>
        <dbReference type="SAM" id="SignalP"/>
    </source>
</evidence>